<dbReference type="InterPro" id="IPR003877">
    <property type="entry name" value="SPRY_dom"/>
</dbReference>
<evidence type="ECO:0000313" key="11">
    <source>
        <dbReference type="EMBL" id="KAJ1134874.1"/>
    </source>
</evidence>
<feature type="domain" description="B30.2/SPRY" evidence="10">
    <location>
        <begin position="163"/>
        <end position="353"/>
    </location>
</feature>
<sequence>MAVWPWSLCLVILLLCISTSRSDIGSDPHIHIEGYQDSGIKITCTSERWDLAPELLWQDDGGKNLSAASENINPDEDGLLKVETSFIVSSNKKVSCLLRAHNGSQDREATLYIAETFFHRVSRCSISCPLIGLAFALMLICLTMLAVFLFKQQKASIDALKEKIRKFKDELEWRPSRTYDDDVILDPNTASARLAVSDDRKSVRPRTGETVQTPNNPEVFDRTMVVLGSKGFTSGKHYWEVNLNAKTGWSLGVLEEDENGISTSHLGLSLYNNKYKSISLEKNTQLTVSGTLTKVGVFVDYAETTVSFYSVDSKAKLCSLSSKFTKTIKPFLNPGDYNEGENGGALEICKVPEWD</sequence>
<keyword evidence="3 9" id="KW-0732">Signal</keyword>
<dbReference type="SMART" id="SM00449">
    <property type="entry name" value="SPRY"/>
    <property type="match status" value="1"/>
</dbReference>
<dbReference type="FunFam" id="2.60.40.10:FF:000088">
    <property type="entry name" value="Butyrophilin subfamily 1 member A1"/>
    <property type="match status" value="1"/>
</dbReference>
<dbReference type="Pfam" id="PF22705">
    <property type="entry name" value="C2-set_3"/>
    <property type="match status" value="1"/>
</dbReference>
<evidence type="ECO:0000256" key="7">
    <source>
        <dbReference type="ARBA" id="ARBA00023319"/>
    </source>
</evidence>
<dbReference type="Pfam" id="PF00622">
    <property type="entry name" value="SPRY"/>
    <property type="match status" value="1"/>
</dbReference>
<dbReference type="InterPro" id="IPR050143">
    <property type="entry name" value="TRIM/RBCC"/>
</dbReference>
<feature type="signal peptide" evidence="9">
    <location>
        <begin position="1"/>
        <end position="22"/>
    </location>
</feature>
<dbReference type="SMART" id="SM00589">
    <property type="entry name" value="PRY"/>
    <property type="match status" value="1"/>
</dbReference>
<keyword evidence="5" id="KW-0175">Coiled coil</keyword>
<keyword evidence="2 8" id="KW-0812">Transmembrane</keyword>
<evidence type="ECO:0000256" key="2">
    <source>
        <dbReference type="ARBA" id="ARBA00022692"/>
    </source>
</evidence>
<dbReference type="InterPro" id="IPR053896">
    <property type="entry name" value="BTN3A2-like_Ig-C"/>
</dbReference>
<organism evidence="11 12">
    <name type="scientific">Pleurodeles waltl</name>
    <name type="common">Iberian ribbed newt</name>
    <dbReference type="NCBI Taxonomy" id="8319"/>
    <lineage>
        <taxon>Eukaryota</taxon>
        <taxon>Metazoa</taxon>
        <taxon>Chordata</taxon>
        <taxon>Craniata</taxon>
        <taxon>Vertebrata</taxon>
        <taxon>Euteleostomi</taxon>
        <taxon>Amphibia</taxon>
        <taxon>Batrachia</taxon>
        <taxon>Caudata</taxon>
        <taxon>Salamandroidea</taxon>
        <taxon>Salamandridae</taxon>
        <taxon>Pleurodelinae</taxon>
        <taxon>Pleurodeles</taxon>
    </lineage>
</organism>
<comment type="subcellular location">
    <subcellularLocation>
        <location evidence="1">Membrane</location>
        <topology evidence="1">Single-pass type I membrane protein</topology>
    </subcellularLocation>
</comment>
<evidence type="ECO:0000313" key="12">
    <source>
        <dbReference type="Proteomes" id="UP001066276"/>
    </source>
</evidence>
<dbReference type="PROSITE" id="PS50188">
    <property type="entry name" value="B302_SPRY"/>
    <property type="match status" value="1"/>
</dbReference>
<dbReference type="PRINTS" id="PR01407">
    <property type="entry name" value="BUTYPHLNCDUF"/>
</dbReference>
<gene>
    <name evidence="11" type="ORF">NDU88_001320</name>
</gene>
<dbReference type="EMBL" id="JANPWB010000010">
    <property type="protein sequence ID" value="KAJ1134874.1"/>
    <property type="molecule type" value="Genomic_DNA"/>
</dbReference>
<dbReference type="Proteomes" id="UP001066276">
    <property type="component" value="Chromosome 6"/>
</dbReference>
<feature type="transmembrane region" description="Helical" evidence="8">
    <location>
        <begin position="130"/>
        <end position="150"/>
    </location>
</feature>
<evidence type="ECO:0000256" key="8">
    <source>
        <dbReference type="SAM" id="Phobius"/>
    </source>
</evidence>
<proteinExistence type="predicted"/>
<dbReference type="InterPro" id="IPR043136">
    <property type="entry name" value="B30.2/SPRY_sf"/>
</dbReference>
<keyword evidence="12" id="KW-1185">Reference proteome</keyword>
<dbReference type="AlphaFoldDB" id="A0AAV7Q5P2"/>
<name>A0AAV7Q5P2_PLEWA</name>
<evidence type="ECO:0000256" key="6">
    <source>
        <dbReference type="ARBA" id="ARBA00023136"/>
    </source>
</evidence>
<dbReference type="GO" id="GO:0016020">
    <property type="term" value="C:membrane"/>
    <property type="evidence" value="ECO:0007669"/>
    <property type="project" value="UniProtKB-SubCell"/>
</dbReference>
<dbReference type="Gene3D" id="2.60.40.10">
    <property type="entry name" value="Immunoglobulins"/>
    <property type="match status" value="1"/>
</dbReference>
<evidence type="ECO:0000256" key="5">
    <source>
        <dbReference type="ARBA" id="ARBA00023054"/>
    </source>
</evidence>
<evidence type="ECO:0000256" key="9">
    <source>
        <dbReference type="SAM" id="SignalP"/>
    </source>
</evidence>
<evidence type="ECO:0000259" key="10">
    <source>
        <dbReference type="PROSITE" id="PS50188"/>
    </source>
</evidence>
<dbReference type="PANTHER" id="PTHR24103">
    <property type="entry name" value="E3 UBIQUITIN-PROTEIN LIGASE TRIM"/>
    <property type="match status" value="1"/>
</dbReference>
<feature type="chain" id="PRO_5043764946" description="B30.2/SPRY domain-containing protein" evidence="9">
    <location>
        <begin position="23"/>
        <end position="355"/>
    </location>
</feature>
<dbReference type="Pfam" id="PF13765">
    <property type="entry name" value="PRY"/>
    <property type="match status" value="1"/>
</dbReference>
<evidence type="ECO:0000256" key="4">
    <source>
        <dbReference type="ARBA" id="ARBA00022989"/>
    </source>
</evidence>
<dbReference type="InterPro" id="IPR013320">
    <property type="entry name" value="ConA-like_dom_sf"/>
</dbReference>
<reference evidence="11" key="1">
    <citation type="journal article" date="2022" name="bioRxiv">
        <title>Sequencing and chromosome-scale assembly of the giantPleurodeles waltlgenome.</title>
        <authorList>
            <person name="Brown T."/>
            <person name="Elewa A."/>
            <person name="Iarovenko S."/>
            <person name="Subramanian E."/>
            <person name="Araus A.J."/>
            <person name="Petzold A."/>
            <person name="Susuki M."/>
            <person name="Suzuki K.-i.T."/>
            <person name="Hayashi T."/>
            <person name="Toyoda A."/>
            <person name="Oliveira C."/>
            <person name="Osipova E."/>
            <person name="Leigh N.D."/>
            <person name="Simon A."/>
            <person name="Yun M.H."/>
        </authorList>
    </citation>
    <scope>NUCLEOTIDE SEQUENCE</scope>
    <source>
        <strain evidence="11">20211129_DDA</strain>
        <tissue evidence="11">Liver</tissue>
    </source>
</reference>
<keyword evidence="4 8" id="KW-1133">Transmembrane helix</keyword>
<evidence type="ECO:0000256" key="1">
    <source>
        <dbReference type="ARBA" id="ARBA00004479"/>
    </source>
</evidence>
<keyword evidence="7" id="KW-0393">Immunoglobulin domain</keyword>
<dbReference type="InterPro" id="IPR013783">
    <property type="entry name" value="Ig-like_fold"/>
</dbReference>
<dbReference type="InterPro" id="IPR006574">
    <property type="entry name" value="PRY"/>
</dbReference>
<comment type="caution">
    <text evidence="11">The sequence shown here is derived from an EMBL/GenBank/DDBJ whole genome shotgun (WGS) entry which is preliminary data.</text>
</comment>
<dbReference type="Gene3D" id="2.60.120.920">
    <property type="match status" value="1"/>
</dbReference>
<keyword evidence="6 8" id="KW-0472">Membrane</keyword>
<dbReference type="SUPFAM" id="SSF49899">
    <property type="entry name" value="Concanavalin A-like lectins/glucanases"/>
    <property type="match status" value="1"/>
</dbReference>
<accession>A0AAV7Q5P2</accession>
<dbReference type="InterPro" id="IPR001870">
    <property type="entry name" value="B30.2/SPRY"/>
</dbReference>
<protein>
    <recommendedName>
        <fullName evidence="10">B30.2/SPRY domain-containing protein</fullName>
    </recommendedName>
</protein>
<dbReference type="InterPro" id="IPR003879">
    <property type="entry name" value="Butyrophylin_SPRY"/>
</dbReference>
<evidence type="ECO:0000256" key="3">
    <source>
        <dbReference type="ARBA" id="ARBA00022729"/>
    </source>
</evidence>